<dbReference type="CDD" id="cd06222">
    <property type="entry name" value="RNase_H_like"/>
    <property type="match status" value="1"/>
</dbReference>
<gene>
    <name evidence="2" type="ORF">F3Y22_tig00111841pilonHSYRG00327</name>
</gene>
<dbReference type="InterPro" id="IPR036397">
    <property type="entry name" value="RNaseH_sf"/>
</dbReference>
<dbReference type="InterPro" id="IPR002156">
    <property type="entry name" value="RNaseH_domain"/>
</dbReference>
<evidence type="ECO:0000313" key="2">
    <source>
        <dbReference type="EMBL" id="KAE8672478.1"/>
    </source>
</evidence>
<feature type="domain" description="RNase H type-1" evidence="1">
    <location>
        <begin position="8"/>
        <end position="94"/>
    </location>
</feature>
<dbReference type="SUPFAM" id="SSF53098">
    <property type="entry name" value="Ribonuclease H-like"/>
    <property type="match status" value="1"/>
</dbReference>
<dbReference type="PANTHER" id="PTHR47723:SF19">
    <property type="entry name" value="POLYNUCLEOTIDYL TRANSFERASE, RIBONUCLEASE H-LIKE SUPERFAMILY PROTEIN"/>
    <property type="match status" value="1"/>
</dbReference>
<protein>
    <recommendedName>
        <fullName evidence="1">RNase H type-1 domain-containing protein</fullName>
    </recommendedName>
</protein>
<evidence type="ECO:0000259" key="1">
    <source>
        <dbReference type="Pfam" id="PF13456"/>
    </source>
</evidence>
<dbReference type="GO" id="GO:0004523">
    <property type="term" value="F:RNA-DNA hybrid ribonuclease activity"/>
    <property type="evidence" value="ECO:0007669"/>
    <property type="project" value="InterPro"/>
</dbReference>
<dbReference type="PANTHER" id="PTHR47723">
    <property type="entry name" value="OS05G0353850 PROTEIN"/>
    <property type="match status" value="1"/>
</dbReference>
<dbReference type="Pfam" id="PF13456">
    <property type="entry name" value="RVT_3"/>
    <property type="match status" value="1"/>
</dbReference>
<dbReference type="InterPro" id="IPR012337">
    <property type="entry name" value="RNaseH-like_sf"/>
</dbReference>
<dbReference type="InterPro" id="IPR044730">
    <property type="entry name" value="RNase_H-like_dom_plant"/>
</dbReference>
<dbReference type="GO" id="GO:0003676">
    <property type="term" value="F:nucleic acid binding"/>
    <property type="evidence" value="ECO:0007669"/>
    <property type="project" value="InterPro"/>
</dbReference>
<comment type="caution">
    <text evidence="2">The sequence shown here is derived from an EMBL/GenBank/DDBJ whole genome shotgun (WGS) entry which is preliminary data.</text>
</comment>
<organism evidence="2 3">
    <name type="scientific">Hibiscus syriacus</name>
    <name type="common">Rose of Sharon</name>
    <dbReference type="NCBI Taxonomy" id="106335"/>
    <lineage>
        <taxon>Eukaryota</taxon>
        <taxon>Viridiplantae</taxon>
        <taxon>Streptophyta</taxon>
        <taxon>Embryophyta</taxon>
        <taxon>Tracheophyta</taxon>
        <taxon>Spermatophyta</taxon>
        <taxon>Magnoliopsida</taxon>
        <taxon>eudicotyledons</taxon>
        <taxon>Gunneridae</taxon>
        <taxon>Pentapetalae</taxon>
        <taxon>rosids</taxon>
        <taxon>malvids</taxon>
        <taxon>Malvales</taxon>
        <taxon>Malvaceae</taxon>
        <taxon>Malvoideae</taxon>
        <taxon>Hibiscus</taxon>
    </lineage>
</organism>
<dbReference type="AlphaFoldDB" id="A0A6A2XB90"/>
<dbReference type="Proteomes" id="UP000436088">
    <property type="component" value="Unassembled WGS sequence"/>
</dbReference>
<reference evidence="2" key="1">
    <citation type="submission" date="2019-09" db="EMBL/GenBank/DDBJ databases">
        <title>Draft genome information of white flower Hibiscus syriacus.</title>
        <authorList>
            <person name="Kim Y.-M."/>
        </authorList>
    </citation>
    <scope>NUCLEOTIDE SEQUENCE [LARGE SCALE GENOMIC DNA]</scope>
    <source>
        <strain evidence="2">YM2019G1</strain>
    </source>
</reference>
<dbReference type="EMBL" id="VEPZ02001445">
    <property type="protein sequence ID" value="KAE8672478.1"/>
    <property type="molecule type" value="Genomic_DNA"/>
</dbReference>
<name>A0A6A2XB90_HIBSY</name>
<proteinExistence type="predicted"/>
<dbReference type="InterPro" id="IPR053151">
    <property type="entry name" value="RNase_H-like"/>
</dbReference>
<keyword evidence="3" id="KW-1185">Reference proteome</keyword>
<accession>A0A6A2XB90</accession>
<evidence type="ECO:0000313" key="3">
    <source>
        <dbReference type="Proteomes" id="UP000436088"/>
    </source>
</evidence>
<sequence length="118" mass="13362">MGGLAKSIGVSTVLQVELWAIYVGLQVAWDYGLEIPQIQTDNKQVVNLLDDHNAIAHFLSLVRAITNMRKRAWITNILWIPREDNQVADNLTKTAPPRHFQLVIHDTPPTEIGKHFSQ</sequence>
<dbReference type="Gene3D" id="3.30.420.10">
    <property type="entry name" value="Ribonuclease H-like superfamily/Ribonuclease H"/>
    <property type="match status" value="1"/>
</dbReference>